<name>A0A1W1D2U1_9ZZZZ</name>
<gene>
    <name evidence="1" type="ORF">MNB_SM-3-1548</name>
</gene>
<dbReference type="EMBL" id="FPHP01000009">
    <property type="protein sequence ID" value="SFV74943.1"/>
    <property type="molecule type" value="Genomic_DNA"/>
</dbReference>
<dbReference type="AlphaFoldDB" id="A0A1W1D2U1"/>
<accession>A0A1W1D2U1</accession>
<protein>
    <submittedName>
        <fullName evidence="1">Uncharacterized protein</fullName>
    </submittedName>
</protein>
<proteinExistence type="predicted"/>
<evidence type="ECO:0000313" key="1">
    <source>
        <dbReference type="EMBL" id="SFV74943.1"/>
    </source>
</evidence>
<organism evidence="1">
    <name type="scientific">hydrothermal vent metagenome</name>
    <dbReference type="NCBI Taxonomy" id="652676"/>
    <lineage>
        <taxon>unclassified sequences</taxon>
        <taxon>metagenomes</taxon>
        <taxon>ecological metagenomes</taxon>
    </lineage>
</organism>
<sequence length="364" mass="39076">MTYKAQGVLVDPYIVGSILYQDENDNKQYDEGELISSTTTLNGEFGFTEELTPGKIIRIKTQGKHEGVTYDLDISSKVDINGTISVVSPMTTFISRNLTKEQIADILNQAAKDASRSDWSINANLVLTDPLSDGLLTKTVTQLSDEDLVKIQASLATYGILKVMNGSTTLQGLNGQQLYDSGKTTGKEVNKIATVMVDSLLTALNKDLLSTIKGVIDTGKQSLVTGLVASGLYTQAQAEAKIEDAMPEPTADLIVKVAVAVIDRLADVGYTTCNKTPGEDATKVNTALQEVANNMPDVMAKIPELGQEFYGMMYQKELSILENVGMGVDLIGNLPSALQAGYNAKKAGNVSFRFDASNNIVAVK</sequence>
<reference evidence="1" key="1">
    <citation type="submission" date="2016-10" db="EMBL/GenBank/DDBJ databases">
        <authorList>
            <person name="de Groot N.N."/>
        </authorList>
    </citation>
    <scope>NUCLEOTIDE SEQUENCE</scope>
</reference>